<name>A0A7J5BZ73_9MICO</name>
<organism evidence="1 2">
    <name type="scientific">Pseudoclavibacter chungangensis</name>
    <dbReference type="NCBI Taxonomy" id="587635"/>
    <lineage>
        <taxon>Bacteria</taxon>
        <taxon>Bacillati</taxon>
        <taxon>Actinomycetota</taxon>
        <taxon>Actinomycetes</taxon>
        <taxon>Micrococcales</taxon>
        <taxon>Microbacteriaceae</taxon>
        <taxon>Pseudoclavibacter</taxon>
    </lineage>
</organism>
<proteinExistence type="predicted"/>
<dbReference type="EMBL" id="WBJZ01000005">
    <property type="protein sequence ID" value="KAB1659619.1"/>
    <property type="molecule type" value="Genomic_DNA"/>
</dbReference>
<sequence length="153" mass="16202">MSMNFLLAVLPNTDASRLVRDPTEAATDFHSTSAPFAEGAYVAQAGPHAVLVDATAELFSLGKSSWIPDGTALVTLGGTSDVYGFEVFGTSPRERVVEYGDITVDTGTPVPAEEVLAGDDQEDAHLELAARLAGITVRELFGLEWRPVAPNLL</sequence>
<protein>
    <submittedName>
        <fullName evidence="1">Uncharacterized protein</fullName>
    </submittedName>
</protein>
<reference evidence="1 2" key="1">
    <citation type="submission" date="2019-09" db="EMBL/GenBank/DDBJ databases">
        <title>Phylogeny of genus Pseudoclavibacter and closely related genus.</title>
        <authorList>
            <person name="Li Y."/>
        </authorList>
    </citation>
    <scope>NUCLEOTIDE SEQUENCE [LARGE SCALE GENOMIC DNA]</scope>
    <source>
        <strain evidence="1 2">DSM 23821</strain>
    </source>
</reference>
<keyword evidence="2" id="KW-1185">Reference proteome</keyword>
<evidence type="ECO:0000313" key="2">
    <source>
        <dbReference type="Proteomes" id="UP000467240"/>
    </source>
</evidence>
<comment type="caution">
    <text evidence="1">The sequence shown here is derived from an EMBL/GenBank/DDBJ whole genome shotgun (WGS) entry which is preliminary data.</text>
</comment>
<dbReference type="RefSeq" id="WP_158039785.1">
    <property type="nucleotide sequence ID" value="NZ_JACCFV010000001.1"/>
</dbReference>
<dbReference type="Proteomes" id="UP000467240">
    <property type="component" value="Unassembled WGS sequence"/>
</dbReference>
<dbReference type="OrthoDB" id="4462538at2"/>
<evidence type="ECO:0000313" key="1">
    <source>
        <dbReference type="EMBL" id="KAB1659619.1"/>
    </source>
</evidence>
<dbReference type="AlphaFoldDB" id="A0A7J5BZ73"/>
<gene>
    <name evidence="1" type="ORF">F8O01_04970</name>
</gene>
<accession>A0A7J5BZ73</accession>